<comment type="caution">
    <text evidence="8">The sequence shown here is derived from an EMBL/GenBank/DDBJ whole genome shotgun (WGS) entry which is preliminary data.</text>
</comment>
<evidence type="ECO:0000256" key="3">
    <source>
        <dbReference type="ARBA" id="ARBA00022723"/>
    </source>
</evidence>
<dbReference type="EMBL" id="JAJOZR010000017">
    <property type="protein sequence ID" value="MCD7111546.1"/>
    <property type="molecule type" value="Genomic_DNA"/>
</dbReference>
<keyword evidence="9" id="KW-1185">Reference proteome</keyword>
<comment type="cofactor">
    <cofactor evidence="1">
        <name>Mn(2+)</name>
        <dbReference type="ChEBI" id="CHEBI:29035"/>
    </cofactor>
</comment>
<dbReference type="NCBIfam" id="NF007980">
    <property type="entry name" value="PRK10707.1"/>
    <property type="match status" value="1"/>
</dbReference>
<protein>
    <submittedName>
        <fullName evidence="8">CoA pyrophosphatase</fullName>
    </submittedName>
</protein>
<evidence type="ECO:0000256" key="5">
    <source>
        <dbReference type="ARBA" id="ARBA00022842"/>
    </source>
</evidence>
<keyword evidence="3" id="KW-0479">Metal-binding</keyword>
<evidence type="ECO:0000256" key="2">
    <source>
        <dbReference type="ARBA" id="ARBA00001946"/>
    </source>
</evidence>
<gene>
    <name evidence="8" type="ORF">LRX75_21140</name>
</gene>
<evidence type="ECO:0000256" key="1">
    <source>
        <dbReference type="ARBA" id="ARBA00001936"/>
    </source>
</evidence>
<keyword evidence="4" id="KW-0378">Hydrolase</keyword>
<dbReference type="CDD" id="cd03426">
    <property type="entry name" value="NUDIX_CoAse_Nudt7"/>
    <property type="match status" value="1"/>
</dbReference>
<dbReference type="Pfam" id="PF00293">
    <property type="entry name" value="NUDIX"/>
    <property type="match status" value="1"/>
</dbReference>
<dbReference type="InterPro" id="IPR045121">
    <property type="entry name" value="CoAse"/>
</dbReference>
<organism evidence="8 9">
    <name type="scientific">Rhizobium quercicola</name>
    <dbReference type="NCBI Taxonomy" id="2901226"/>
    <lineage>
        <taxon>Bacteria</taxon>
        <taxon>Pseudomonadati</taxon>
        <taxon>Pseudomonadota</taxon>
        <taxon>Alphaproteobacteria</taxon>
        <taxon>Hyphomicrobiales</taxon>
        <taxon>Rhizobiaceae</taxon>
        <taxon>Rhizobium/Agrobacterium group</taxon>
        <taxon>Rhizobium</taxon>
    </lineage>
</organism>
<sequence>MTDIIDTDFSAAAFRSRAASQTGGPVDLAWRDHADILLNPDVVPYIETMTLKDAAVLVPVVDDGNDARVIFTERTATLRKHSGQIAFPGGSVDPGDRSVEDAALRETEEEIGLDRAFIEPVARLPHYMALSGFRITPVLGIVRPGYTLSLNPAEVAASFEVPLSFLMNPDNHTVDSGLWKGATRHYYAMPYEGHRIWGITAGIVRMLYERLYA</sequence>
<dbReference type="AlphaFoldDB" id="A0A9X1NYA6"/>
<feature type="domain" description="Nudix hydrolase" evidence="7">
    <location>
        <begin position="51"/>
        <end position="182"/>
    </location>
</feature>
<name>A0A9X1NYA6_9HYPH</name>
<evidence type="ECO:0000259" key="7">
    <source>
        <dbReference type="PROSITE" id="PS51462"/>
    </source>
</evidence>
<dbReference type="PROSITE" id="PS51462">
    <property type="entry name" value="NUDIX"/>
    <property type="match status" value="1"/>
</dbReference>
<dbReference type="InterPro" id="IPR000086">
    <property type="entry name" value="NUDIX_hydrolase_dom"/>
</dbReference>
<dbReference type="GO" id="GO:0010945">
    <property type="term" value="F:coenzyme A diphosphatase activity"/>
    <property type="evidence" value="ECO:0007669"/>
    <property type="project" value="InterPro"/>
</dbReference>
<dbReference type="PANTHER" id="PTHR12992:SF11">
    <property type="entry name" value="MITOCHONDRIAL COENZYME A DIPHOSPHATASE NUDT8"/>
    <property type="match status" value="1"/>
</dbReference>
<keyword evidence="6" id="KW-0464">Manganese</keyword>
<evidence type="ECO:0000313" key="9">
    <source>
        <dbReference type="Proteomes" id="UP001139089"/>
    </source>
</evidence>
<dbReference type="Proteomes" id="UP001139089">
    <property type="component" value="Unassembled WGS sequence"/>
</dbReference>
<dbReference type="RefSeq" id="WP_231816625.1">
    <property type="nucleotide sequence ID" value="NZ_JAJOZR010000017.1"/>
</dbReference>
<keyword evidence="5" id="KW-0460">Magnesium</keyword>
<dbReference type="Gene3D" id="3.90.79.10">
    <property type="entry name" value="Nucleoside Triphosphate Pyrophosphohydrolase"/>
    <property type="match status" value="1"/>
</dbReference>
<proteinExistence type="predicted"/>
<dbReference type="PANTHER" id="PTHR12992">
    <property type="entry name" value="NUDIX HYDROLASE"/>
    <property type="match status" value="1"/>
</dbReference>
<evidence type="ECO:0000256" key="4">
    <source>
        <dbReference type="ARBA" id="ARBA00022801"/>
    </source>
</evidence>
<dbReference type="GO" id="GO:0046872">
    <property type="term" value="F:metal ion binding"/>
    <property type="evidence" value="ECO:0007669"/>
    <property type="project" value="UniProtKB-KW"/>
</dbReference>
<evidence type="ECO:0000313" key="8">
    <source>
        <dbReference type="EMBL" id="MCD7111546.1"/>
    </source>
</evidence>
<comment type="cofactor">
    <cofactor evidence="2">
        <name>Mg(2+)</name>
        <dbReference type="ChEBI" id="CHEBI:18420"/>
    </cofactor>
</comment>
<reference evidence="8" key="1">
    <citation type="submission" date="2021-12" db="EMBL/GenBank/DDBJ databases">
        <authorList>
            <person name="Li Y."/>
        </authorList>
    </citation>
    <scope>NUCLEOTIDE SEQUENCE</scope>
    <source>
        <strain evidence="8">DKSPLA3</strain>
    </source>
</reference>
<dbReference type="SUPFAM" id="SSF55811">
    <property type="entry name" value="Nudix"/>
    <property type="match status" value="1"/>
</dbReference>
<evidence type="ECO:0000256" key="6">
    <source>
        <dbReference type="ARBA" id="ARBA00023211"/>
    </source>
</evidence>
<dbReference type="InterPro" id="IPR015797">
    <property type="entry name" value="NUDIX_hydrolase-like_dom_sf"/>
</dbReference>
<accession>A0A9X1NYA6</accession>